<dbReference type="RefSeq" id="XP_028149047.1">
    <property type="nucleotide sequence ID" value="XM_028293246.1"/>
</dbReference>
<dbReference type="AlphaFoldDB" id="A0A6P7GSK7"/>
<protein>
    <submittedName>
        <fullName evidence="2">Uncharacterized protein LOC114342435</fullName>
    </submittedName>
</protein>
<evidence type="ECO:0000313" key="2">
    <source>
        <dbReference type="RefSeq" id="XP_028149047.1"/>
    </source>
</evidence>
<reference evidence="2" key="1">
    <citation type="submission" date="2025-08" db="UniProtKB">
        <authorList>
            <consortium name="RefSeq"/>
        </authorList>
    </citation>
    <scope>IDENTIFICATION</scope>
    <source>
        <tissue evidence="2">Whole insect</tissue>
    </source>
</reference>
<dbReference type="InParanoid" id="A0A6P7GSK7"/>
<evidence type="ECO:0000256" key="1">
    <source>
        <dbReference type="SAM" id="MobiDB-lite"/>
    </source>
</evidence>
<feature type="region of interest" description="Disordered" evidence="1">
    <location>
        <begin position="55"/>
        <end position="91"/>
    </location>
</feature>
<proteinExistence type="predicted"/>
<organism evidence="2">
    <name type="scientific">Diabrotica virgifera virgifera</name>
    <name type="common">western corn rootworm</name>
    <dbReference type="NCBI Taxonomy" id="50390"/>
    <lineage>
        <taxon>Eukaryota</taxon>
        <taxon>Metazoa</taxon>
        <taxon>Ecdysozoa</taxon>
        <taxon>Arthropoda</taxon>
        <taxon>Hexapoda</taxon>
        <taxon>Insecta</taxon>
        <taxon>Pterygota</taxon>
        <taxon>Neoptera</taxon>
        <taxon>Endopterygota</taxon>
        <taxon>Coleoptera</taxon>
        <taxon>Polyphaga</taxon>
        <taxon>Cucujiformia</taxon>
        <taxon>Chrysomeloidea</taxon>
        <taxon>Chrysomelidae</taxon>
        <taxon>Galerucinae</taxon>
        <taxon>Diabroticina</taxon>
        <taxon>Diabroticites</taxon>
        <taxon>Diabrotica</taxon>
    </lineage>
</organism>
<name>A0A6P7GSK7_DIAVI</name>
<gene>
    <name evidence="2" type="primary">LOC114342435</name>
</gene>
<accession>A0A6P7GSK7</accession>
<sequence>MGKEPSPYMKVCSLHFKNEDYFKGENLSKLRRLKRCAIPTCKLPKGVNILSKELPTTSTRAERSKNRTKQKVNPECDPEQPSIPDVDVQNKTNEPSEEEILCVDALLQLSDGIVKYFKDFQVQVNTPKVVTLSDIITSDTMLCSFTGLQNFQLLDGIMSSVNLVYKDIRSHRLSVRQRIILTNIFKIEVGFKLRQKEKDNGNSFRVVAVMGILQW</sequence>